<protein>
    <submittedName>
        <fullName evidence="2">Uncharacterized protein</fullName>
    </submittedName>
</protein>
<dbReference type="AlphaFoldDB" id="A0A109JRP3"/>
<feature type="signal peptide" evidence="1">
    <location>
        <begin position="1"/>
        <end position="18"/>
    </location>
</feature>
<keyword evidence="3" id="KW-1185">Reference proteome</keyword>
<dbReference type="Proteomes" id="UP000068164">
    <property type="component" value="Unassembled WGS sequence"/>
</dbReference>
<feature type="chain" id="PRO_5007137114" evidence="1">
    <location>
        <begin position="19"/>
        <end position="320"/>
    </location>
</feature>
<evidence type="ECO:0000313" key="3">
    <source>
        <dbReference type="Proteomes" id="UP000068164"/>
    </source>
</evidence>
<reference evidence="2 3" key="1">
    <citation type="submission" date="2015-11" db="EMBL/GenBank/DDBJ databases">
        <title>Draft Genome Sequence of the Strain BR 10423 (Rhizobium sp.) isolated from nodules of Mimosa pudica.</title>
        <authorList>
            <person name="Barauna A.C."/>
            <person name="Zilli J.E."/>
            <person name="Simoes-Araujo J.L."/>
            <person name="Reis V.M."/>
            <person name="James E.K."/>
            <person name="Reis F.B.Jr."/>
            <person name="Rouws L.F."/>
            <person name="Passos S.R."/>
            <person name="Gois S.R."/>
        </authorList>
    </citation>
    <scope>NUCLEOTIDE SEQUENCE [LARGE SCALE GENOMIC DNA]</scope>
    <source>
        <strain evidence="2 3">BR10423</strain>
    </source>
</reference>
<accession>A0A109JRP3</accession>
<evidence type="ECO:0000256" key="1">
    <source>
        <dbReference type="SAM" id="SignalP"/>
    </source>
</evidence>
<sequence length="320" mass="36795">MGLAAAVIAATWLAAAFAVEKQQEYNGFFDKALYEYGVLINYIYTSKFNRHDDRASEFRVSIDDAVPAAVARHIRAAYTFLARVSGRSVIFDVGAKNVFDQSDRYVYVGRQAAGANPHAQQNPFVQKLSLSLERIFPNKTHDLFWKYQTASLTRFFGTPLFFNSEFASIDYKSVINERKTYALKNTNIKKTAIYVNVPVIHGLEESEINEFIRYITIQEIFQEYNLAADVFDGGFKLKTILYDHESVLGELKGSERIREQRRNVALGYCPYDVMLTSQFYESGNEISPVPLGILKFLYLYTKAYWYYFTSASELFDSRCW</sequence>
<gene>
    <name evidence="2" type="ORF">AS026_03455</name>
</gene>
<evidence type="ECO:0000313" key="2">
    <source>
        <dbReference type="EMBL" id="KWV53715.1"/>
    </source>
</evidence>
<comment type="caution">
    <text evidence="2">The sequence shown here is derived from an EMBL/GenBank/DDBJ whole genome shotgun (WGS) entry which is preliminary data.</text>
</comment>
<name>A0A109JRP3_9HYPH</name>
<organism evidence="2 3">
    <name type="scientific">Rhizobium altiplani</name>
    <dbReference type="NCBI Taxonomy" id="1864509"/>
    <lineage>
        <taxon>Bacteria</taxon>
        <taxon>Pseudomonadati</taxon>
        <taxon>Pseudomonadota</taxon>
        <taxon>Alphaproteobacteria</taxon>
        <taxon>Hyphomicrobiales</taxon>
        <taxon>Rhizobiaceae</taxon>
        <taxon>Rhizobium/Agrobacterium group</taxon>
        <taxon>Rhizobium</taxon>
    </lineage>
</organism>
<keyword evidence="1" id="KW-0732">Signal</keyword>
<proteinExistence type="predicted"/>
<dbReference type="EMBL" id="LNCD01000064">
    <property type="protein sequence ID" value="KWV53715.1"/>
    <property type="molecule type" value="Genomic_DNA"/>
</dbReference>